<evidence type="ECO:0000313" key="2">
    <source>
        <dbReference type="Proteomes" id="UP000694410"/>
    </source>
</evidence>
<keyword evidence="2" id="KW-1185">Reference proteome</keyword>
<protein>
    <submittedName>
        <fullName evidence="1">Uncharacterized protein</fullName>
    </submittedName>
</protein>
<sequence length="92" mass="10186">MLKPSWKRGGFLENGTTLFILPTFSQLWETLLICGNSFCSLVKINVQHRKSSWKEGIFLGGWGHPQCRGRAGLIMEPLPCPGTSDTSCNCAE</sequence>
<accession>A0A8C0VGF3</accession>
<organism evidence="1 2">
    <name type="scientific">Cyanistes caeruleus</name>
    <name type="common">Eurasian blue tit</name>
    <name type="synonym">Parus caeruleus</name>
    <dbReference type="NCBI Taxonomy" id="156563"/>
    <lineage>
        <taxon>Eukaryota</taxon>
        <taxon>Metazoa</taxon>
        <taxon>Chordata</taxon>
        <taxon>Craniata</taxon>
        <taxon>Vertebrata</taxon>
        <taxon>Euteleostomi</taxon>
        <taxon>Archelosauria</taxon>
        <taxon>Archosauria</taxon>
        <taxon>Dinosauria</taxon>
        <taxon>Saurischia</taxon>
        <taxon>Theropoda</taxon>
        <taxon>Coelurosauria</taxon>
        <taxon>Aves</taxon>
        <taxon>Neognathae</taxon>
        <taxon>Neoaves</taxon>
        <taxon>Telluraves</taxon>
        <taxon>Australaves</taxon>
        <taxon>Passeriformes</taxon>
        <taxon>Paridae</taxon>
        <taxon>Cyanistes</taxon>
    </lineage>
</organism>
<reference evidence="1" key="2">
    <citation type="submission" date="2025-09" db="UniProtKB">
        <authorList>
            <consortium name="Ensembl"/>
        </authorList>
    </citation>
    <scope>IDENTIFICATION</scope>
</reference>
<dbReference type="AlphaFoldDB" id="A0A8C0VGF3"/>
<evidence type="ECO:0000313" key="1">
    <source>
        <dbReference type="Ensembl" id="ENSCCEP00000021093.1"/>
    </source>
</evidence>
<dbReference type="Ensembl" id="ENSCCET00000032039.1">
    <property type="protein sequence ID" value="ENSCCEP00000021093.1"/>
    <property type="gene ID" value="ENSCCEG00000019140.1"/>
</dbReference>
<dbReference type="Proteomes" id="UP000694410">
    <property type="component" value="Unplaced"/>
</dbReference>
<reference evidence="1" key="1">
    <citation type="submission" date="2025-08" db="UniProtKB">
        <authorList>
            <consortium name="Ensembl"/>
        </authorList>
    </citation>
    <scope>IDENTIFICATION</scope>
</reference>
<name>A0A8C0VGF3_CYACU</name>
<proteinExistence type="predicted"/>